<dbReference type="EMBL" id="CM000843">
    <property type="protein sequence ID" value="KRH33699.1"/>
    <property type="molecule type" value="Genomic_DNA"/>
</dbReference>
<dbReference type="HOGENOM" id="CLU_2817472_0_0_1"/>
<feature type="region of interest" description="Disordered" evidence="1">
    <location>
        <begin position="43"/>
        <end position="67"/>
    </location>
</feature>
<dbReference type="EnsemblPlants" id="KRH33699">
    <property type="protein sequence ID" value="KRH33699"/>
    <property type="gene ID" value="GLYMA_10G140600"/>
</dbReference>
<name>K7LJC4_SOYBN</name>
<dbReference type="AlphaFoldDB" id="K7LJC4"/>
<reference evidence="2 3" key="1">
    <citation type="journal article" date="2010" name="Nature">
        <title>Genome sequence of the palaeopolyploid soybean.</title>
        <authorList>
            <person name="Schmutz J."/>
            <person name="Cannon S.B."/>
            <person name="Schlueter J."/>
            <person name="Ma J."/>
            <person name="Mitros T."/>
            <person name="Nelson W."/>
            <person name="Hyten D.L."/>
            <person name="Song Q."/>
            <person name="Thelen J.J."/>
            <person name="Cheng J."/>
            <person name="Xu D."/>
            <person name="Hellsten U."/>
            <person name="May G.D."/>
            <person name="Yu Y."/>
            <person name="Sakurai T."/>
            <person name="Umezawa T."/>
            <person name="Bhattacharyya M.K."/>
            <person name="Sandhu D."/>
            <person name="Valliyodan B."/>
            <person name="Lindquist E."/>
            <person name="Peto M."/>
            <person name="Grant D."/>
            <person name="Shu S."/>
            <person name="Goodstein D."/>
            <person name="Barry K."/>
            <person name="Futrell-Griggs M."/>
            <person name="Abernathy B."/>
            <person name="Du J."/>
            <person name="Tian Z."/>
            <person name="Zhu L."/>
            <person name="Gill N."/>
            <person name="Joshi T."/>
            <person name="Libault M."/>
            <person name="Sethuraman A."/>
            <person name="Zhang X.-C."/>
            <person name="Shinozaki K."/>
            <person name="Nguyen H.T."/>
            <person name="Wing R.A."/>
            <person name="Cregan P."/>
            <person name="Specht J."/>
            <person name="Grimwood J."/>
            <person name="Rokhsar D."/>
            <person name="Stacey G."/>
            <person name="Shoemaker R.C."/>
            <person name="Jackson S.A."/>
        </authorList>
    </citation>
    <scope>NUCLEOTIDE SEQUENCE [LARGE SCALE GENOMIC DNA]</scope>
    <source>
        <strain evidence="3">cv. Williams 82</strain>
        <tissue evidence="2">Callus</tissue>
    </source>
</reference>
<evidence type="ECO:0000313" key="2">
    <source>
        <dbReference type="EMBL" id="KRH33699.1"/>
    </source>
</evidence>
<sequence>MRPFHRPATKESFRWFMARMLSCERELAAPQNHMYQQWVYTSSTPSHSSITDSTGNNSSESGLIEKC</sequence>
<reference evidence="3" key="2">
    <citation type="submission" date="2018-02" db="UniProtKB">
        <authorList>
            <consortium name="EnsemblPlants"/>
        </authorList>
    </citation>
    <scope>IDENTIFICATION</scope>
    <source>
        <strain evidence="3">Williams 82</strain>
    </source>
</reference>
<protein>
    <submittedName>
        <fullName evidence="2 3">Uncharacterized protein</fullName>
    </submittedName>
</protein>
<dbReference type="Proteomes" id="UP000008827">
    <property type="component" value="Chromosome 10"/>
</dbReference>
<dbReference type="Gramene" id="KRH33699">
    <property type="protein sequence ID" value="KRH33699"/>
    <property type="gene ID" value="GLYMA_10G140600"/>
</dbReference>
<reference evidence="2" key="3">
    <citation type="submission" date="2018-07" db="EMBL/GenBank/DDBJ databases">
        <title>WGS assembly of Glycine max.</title>
        <authorList>
            <person name="Schmutz J."/>
            <person name="Cannon S."/>
            <person name="Schlueter J."/>
            <person name="Ma J."/>
            <person name="Mitros T."/>
            <person name="Nelson W."/>
            <person name="Hyten D."/>
            <person name="Song Q."/>
            <person name="Thelen J."/>
            <person name="Cheng J."/>
            <person name="Xu D."/>
            <person name="Hellsten U."/>
            <person name="May G."/>
            <person name="Yu Y."/>
            <person name="Sakurai T."/>
            <person name="Umezawa T."/>
            <person name="Bhattacharyya M."/>
            <person name="Sandhu D."/>
            <person name="Valliyodan B."/>
            <person name="Lindquist E."/>
            <person name="Peto M."/>
            <person name="Grant D."/>
            <person name="Shu S."/>
            <person name="Goodstein D."/>
            <person name="Barry K."/>
            <person name="Futrell-Griggs M."/>
            <person name="Abernathy B."/>
            <person name="Du J."/>
            <person name="Tian Z."/>
            <person name="Zhu L."/>
            <person name="Gill N."/>
            <person name="Joshi T."/>
            <person name="Libault M."/>
            <person name="Sethuraman A."/>
            <person name="Zhang X."/>
            <person name="Shinozaki K."/>
            <person name="Nguyen H."/>
            <person name="Wing R."/>
            <person name="Cregan P."/>
            <person name="Specht J."/>
            <person name="Grimwood J."/>
            <person name="Rokhsar D."/>
            <person name="Stacey G."/>
            <person name="Shoemaker R."/>
            <person name="Jackson S."/>
        </authorList>
    </citation>
    <scope>NUCLEOTIDE SEQUENCE</scope>
    <source>
        <tissue evidence="2">Callus</tissue>
    </source>
</reference>
<feature type="compositionally biased region" description="Low complexity" evidence="1">
    <location>
        <begin position="43"/>
        <end position="54"/>
    </location>
</feature>
<gene>
    <name evidence="2" type="ORF">GLYMA_10G140600</name>
</gene>
<accession>K7LJC4</accession>
<proteinExistence type="predicted"/>
<organism evidence="3">
    <name type="scientific">Glycine max</name>
    <name type="common">Soybean</name>
    <name type="synonym">Glycine hispida</name>
    <dbReference type="NCBI Taxonomy" id="3847"/>
    <lineage>
        <taxon>Eukaryota</taxon>
        <taxon>Viridiplantae</taxon>
        <taxon>Streptophyta</taxon>
        <taxon>Embryophyta</taxon>
        <taxon>Tracheophyta</taxon>
        <taxon>Spermatophyta</taxon>
        <taxon>Magnoliopsida</taxon>
        <taxon>eudicotyledons</taxon>
        <taxon>Gunneridae</taxon>
        <taxon>Pentapetalae</taxon>
        <taxon>rosids</taxon>
        <taxon>fabids</taxon>
        <taxon>Fabales</taxon>
        <taxon>Fabaceae</taxon>
        <taxon>Papilionoideae</taxon>
        <taxon>50 kb inversion clade</taxon>
        <taxon>NPAAA clade</taxon>
        <taxon>indigoferoid/millettioid clade</taxon>
        <taxon>Phaseoleae</taxon>
        <taxon>Glycine</taxon>
        <taxon>Glycine subgen. Soja</taxon>
    </lineage>
</organism>
<evidence type="ECO:0000256" key="1">
    <source>
        <dbReference type="SAM" id="MobiDB-lite"/>
    </source>
</evidence>
<evidence type="ECO:0000313" key="3">
    <source>
        <dbReference type="EnsemblPlants" id="KRH33699"/>
    </source>
</evidence>
<dbReference type="InParanoid" id="K7LJC4"/>
<keyword evidence="4" id="KW-1185">Reference proteome</keyword>
<evidence type="ECO:0000313" key="4">
    <source>
        <dbReference type="Proteomes" id="UP000008827"/>
    </source>
</evidence>
<dbReference type="SMR" id="K7LJC4"/>
<dbReference type="PaxDb" id="3847-GLYMA10G28075.1"/>